<keyword evidence="6" id="KW-0283">Flagellar rotation</keyword>
<evidence type="ECO:0000256" key="3">
    <source>
        <dbReference type="ARBA" id="ARBA00018484"/>
    </source>
</evidence>
<reference evidence="11 12" key="1">
    <citation type="submission" date="2019-12" db="EMBL/GenBank/DDBJ databases">
        <title>Comparative genomics gives insights into the taxonomy of the Azoarcus-Aromatoleum group and reveals separate origins of nif in the plant-associated Azoarcus and non-plant-associated Aromatoleum sub-groups.</title>
        <authorList>
            <person name="Lafos M."/>
            <person name="Maluk M."/>
            <person name="Batista M."/>
            <person name="Junghare M."/>
            <person name="Carmona M."/>
            <person name="Faoro H."/>
            <person name="Cruz L.M."/>
            <person name="Battistoni F."/>
            <person name="De Souza E."/>
            <person name="Pedrosa F."/>
            <person name="Chen W.-M."/>
            <person name="Poole P.S."/>
            <person name="Dixon R.A."/>
            <person name="James E.K."/>
        </authorList>
    </citation>
    <scope>NUCLEOTIDE SEQUENCE [LARGE SCALE GENOMIC DNA]</scope>
    <source>
        <strain evidence="11 12">T</strain>
    </source>
</reference>
<dbReference type="Gene3D" id="1.10.287.500">
    <property type="entry name" value="Helix hairpin bin"/>
    <property type="match status" value="1"/>
</dbReference>
<name>A0ABX1ND88_9RHOO</name>
<dbReference type="GO" id="GO:0016787">
    <property type="term" value="F:hydrolase activity"/>
    <property type="evidence" value="ECO:0007669"/>
    <property type="project" value="UniProtKB-KW"/>
</dbReference>
<dbReference type="Proteomes" id="UP000634522">
    <property type="component" value="Unassembled WGS sequence"/>
</dbReference>
<feature type="region of interest" description="Disordered" evidence="10">
    <location>
        <begin position="21"/>
        <end position="51"/>
    </location>
</feature>
<comment type="similarity">
    <text evidence="2">Belongs to the CheZ family.</text>
</comment>
<protein>
    <recommendedName>
        <fullName evidence="3">Protein phosphatase CheZ</fullName>
    </recommendedName>
    <alternativeName>
        <fullName evidence="9">Chemotaxis protein CheZ</fullName>
    </alternativeName>
</protein>
<dbReference type="Pfam" id="PF04344">
    <property type="entry name" value="CheZ"/>
    <property type="match status" value="1"/>
</dbReference>
<dbReference type="EMBL" id="WTVS01000012">
    <property type="protein sequence ID" value="NMF97234.1"/>
    <property type="molecule type" value="Genomic_DNA"/>
</dbReference>
<dbReference type="SUPFAM" id="SSF75708">
    <property type="entry name" value="Chemotaxis phosphatase CheZ"/>
    <property type="match status" value="1"/>
</dbReference>
<evidence type="ECO:0000256" key="5">
    <source>
        <dbReference type="ARBA" id="ARBA00022500"/>
    </source>
</evidence>
<keyword evidence="8" id="KW-0904">Protein phosphatase</keyword>
<evidence type="ECO:0000256" key="8">
    <source>
        <dbReference type="ARBA" id="ARBA00022912"/>
    </source>
</evidence>
<evidence type="ECO:0000256" key="6">
    <source>
        <dbReference type="ARBA" id="ARBA00022779"/>
    </source>
</evidence>
<comment type="subcellular location">
    <subcellularLocation>
        <location evidence="1">Cytoplasm</location>
    </subcellularLocation>
</comment>
<accession>A0ABX1ND88</accession>
<feature type="region of interest" description="Disordered" evidence="10">
    <location>
        <begin position="253"/>
        <end position="277"/>
    </location>
</feature>
<gene>
    <name evidence="11" type="primary">cheZ</name>
    <name evidence="11" type="ORF">GPA27_07530</name>
</gene>
<dbReference type="RefSeq" id="WP_169139117.1">
    <property type="nucleotide sequence ID" value="NZ_WTVS01000012.1"/>
</dbReference>
<keyword evidence="12" id="KW-1185">Reference proteome</keyword>
<evidence type="ECO:0000256" key="1">
    <source>
        <dbReference type="ARBA" id="ARBA00004496"/>
    </source>
</evidence>
<keyword evidence="7 11" id="KW-0378">Hydrolase</keyword>
<dbReference type="PANTHER" id="PTHR43693:SF1">
    <property type="entry name" value="PROTEIN PHOSPHATASE CHEZ"/>
    <property type="match status" value="1"/>
</dbReference>
<dbReference type="NCBIfam" id="NF008368">
    <property type="entry name" value="PRK11166.1"/>
    <property type="match status" value="1"/>
</dbReference>
<dbReference type="PANTHER" id="PTHR43693">
    <property type="entry name" value="PROTEIN PHOSPHATASE CHEZ"/>
    <property type="match status" value="1"/>
</dbReference>
<dbReference type="InterPro" id="IPR050992">
    <property type="entry name" value="CheZ_family_phosphatases"/>
</dbReference>
<feature type="compositionally biased region" description="Low complexity" evidence="10">
    <location>
        <begin position="27"/>
        <end position="44"/>
    </location>
</feature>
<evidence type="ECO:0000256" key="4">
    <source>
        <dbReference type="ARBA" id="ARBA00022490"/>
    </source>
</evidence>
<sequence length="290" mass="30833">MAKKLKQDEVGDSDELQALFDSIANTQAQPAPAAARAAPAPAAAGNSGGDDDELQALFDSVAADFEAGAVAAETAAPAASVVAPAQSEHSCDAVFTRIGQMTRQVHNTLRELGTDDGLQDAVQAIPDARQRLTYIAQMTEQAASRVLNATDIAQPIQGRIQSGAAELQARWDKLFANQLSVEEFKALSGETRSFLGDVVEGSRATNAQLMEIMMAQDFQDLTGQVIKKVVDLAQKLETELLQVLLEVTPAEKRGDKHSGLMNGPVVSTEGRDDVVTTQEQVDDLLDSLGF</sequence>
<evidence type="ECO:0000313" key="11">
    <source>
        <dbReference type="EMBL" id="NMF97234.1"/>
    </source>
</evidence>
<evidence type="ECO:0000313" key="12">
    <source>
        <dbReference type="Proteomes" id="UP000634522"/>
    </source>
</evidence>
<evidence type="ECO:0000256" key="10">
    <source>
        <dbReference type="SAM" id="MobiDB-lite"/>
    </source>
</evidence>
<organism evidence="11 12">
    <name type="scientific">Aromatoleum toluolicum</name>
    <dbReference type="NCBI Taxonomy" id="90060"/>
    <lineage>
        <taxon>Bacteria</taxon>
        <taxon>Pseudomonadati</taxon>
        <taxon>Pseudomonadota</taxon>
        <taxon>Betaproteobacteria</taxon>
        <taxon>Rhodocyclales</taxon>
        <taxon>Rhodocyclaceae</taxon>
        <taxon>Aromatoleum</taxon>
    </lineage>
</organism>
<evidence type="ECO:0000256" key="7">
    <source>
        <dbReference type="ARBA" id="ARBA00022801"/>
    </source>
</evidence>
<comment type="caution">
    <text evidence="11">The sequence shown here is derived from an EMBL/GenBank/DDBJ whole genome shotgun (WGS) entry which is preliminary data.</text>
</comment>
<proteinExistence type="inferred from homology"/>
<dbReference type="InterPro" id="IPR007439">
    <property type="entry name" value="Chemotax_Pase_CheZ"/>
</dbReference>
<evidence type="ECO:0000256" key="2">
    <source>
        <dbReference type="ARBA" id="ARBA00005908"/>
    </source>
</evidence>
<keyword evidence="5" id="KW-0145">Chemotaxis</keyword>
<keyword evidence="4" id="KW-0963">Cytoplasm</keyword>
<evidence type="ECO:0000256" key="9">
    <source>
        <dbReference type="ARBA" id="ARBA00029599"/>
    </source>
</evidence>